<dbReference type="EMBL" id="BMNE01000004">
    <property type="protein sequence ID" value="GGN85188.1"/>
    <property type="molecule type" value="Genomic_DNA"/>
</dbReference>
<feature type="domain" description="DUF6194" evidence="1">
    <location>
        <begin position="1"/>
        <end position="152"/>
    </location>
</feature>
<comment type="caution">
    <text evidence="2">The sequence shown here is derived from an EMBL/GenBank/DDBJ whole genome shotgun (WGS) entry which is preliminary data.</text>
</comment>
<proteinExistence type="predicted"/>
<name>A0ABQ2KKP1_9NOCA</name>
<reference evidence="3" key="1">
    <citation type="journal article" date="2019" name="Int. J. Syst. Evol. Microbiol.">
        <title>The Global Catalogue of Microorganisms (GCM) 10K type strain sequencing project: providing services to taxonomists for standard genome sequencing and annotation.</title>
        <authorList>
            <consortium name="The Broad Institute Genomics Platform"/>
            <consortium name="The Broad Institute Genome Sequencing Center for Infectious Disease"/>
            <person name="Wu L."/>
            <person name="Ma J."/>
        </authorList>
    </citation>
    <scope>NUCLEOTIDE SEQUENCE [LARGE SCALE GENOMIC DNA]</scope>
    <source>
        <strain evidence="3">CGMCC 4.7329</strain>
    </source>
</reference>
<sequence length="153" mass="16708">MTIDDIIDYVTGLGGVLHLNPTSGGEWPEISWGDSFFYYAPDGVVPTTSQPFATVVTKDYPDDRSSRLDRPGTFRLNIAAGRETFIEWSGHAPGRGPDDVDASVTDTVIAHPVYGSAGWLAVVDPGERTDAVVRDLMRNAHARARARVERRHG</sequence>
<gene>
    <name evidence="2" type="ORF">GCM10011610_39410</name>
</gene>
<evidence type="ECO:0000313" key="3">
    <source>
        <dbReference type="Proteomes" id="UP000658127"/>
    </source>
</evidence>
<protein>
    <recommendedName>
        <fullName evidence="1">DUF6194 domain-containing protein</fullName>
    </recommendedName>
</protein>
<dbReference type="Pfam" id="PF19694">
    <property type="entry name" value="DUF6194"/>
    <property type="match status" value="1"/>
</dbReference>
<dbReference type="Proteomes" id="UP000658127">
    <property type="component" value="Unassembled WGS sequence"/>
</dbReference>
<keyword evidence="3" id="KW-1185">Reference proteome</keyword>
<evidence type="ECO:0000259" key="1">
    <source>
        <dbReference type="Pfam" id="PF19694"/>
    </source>
</evidence>
<evidence type="ECO:0000313" key="2">
    <source>
        <dbReference type="EMBL" id="GGN85188.1"/>
    </source>
</evidence>
<dbReference type="RefSeq" id="WP_189030310.1">
    <property type="nucleotide sequence ID" value="NZ_BMNE01000004.1"/>
</dbReference>
<accession>A0ABQ2KKP1</accession>
<dbReference type="InterPro" id="IPR045676">
    <property type="entry name" value="DUF6194"/>
</dbReference>
<organism evidence="2 3">
    <name type="scientific">Nocardia rhizosphaerihabitans</name>
    <dbReference type="NCBI Taxonomy" id="1691570"/>
    <lineage>
        <taxon>Bacteria</taxon>
        <taxon>Bacillati</taxon>
        <taxon>Actinomycetota</taxon>
        <taxon>Actinomycetes</taxon>
        <taxon>Mycobacteriales</taxon>
        <taxon>Nocardiaceae</taxon>
        <taxon>Nocardia</taxon>
    </lineage>
</organism>